<evidence type="ECO:0000256" key="2">
    <source>
        <dbReference type="SAM" id="MobiDB-lite"/>
    </source>
</evidence>
<reference evidence="4" key="1">
    <citation type="submission" date="2016-05" db="EMBL/GenBank/DDBJ databases">
        <authorList>
            <person name="Naeem Raeece"/>
        </authorList>
    </citation>
    <scope>NUCLEOTIDE SEQUENCE [LARGE SCALE GENOMIC DNA]</scope>
</reference>
<keyword evidence="1" id="KW-0175">Coiled coil</keyword>
<feature type="compositionally biased region" description="Basic and acidic residues" evidence="2">
    <location>
        <begin position="45"/>
        <end position="63"/>
    </location>
</feature>
<organism evidence="3 4">
    <name type="scientific">Plasmodium ovale curtisi</name>
    <dbReference type="NCBI Taxonomy" id="864141"/>
    <lineage>
        <taxon>Eukaryota</taxon>
        <taxon>Sar</taxon>
        <taxon>Alveolata</taxon>
        <taxon>Apicomplexa</taxon>
        <taxon>Aconoidasida</taxon>
        <taxon>Haemosporida</taxon>
        <taxon>Plasmodiidae</taxon>
        <taxon>Plasmodium</taxon>
        <taxon>Plasmodium (Plasmodium)</taxon>
    </lineage>
</organism>
<evidence type="ECO:0000313" key="4">
    <source>
        <dbReference type="Proteomes" id="UP000078560"/>
    </source>
</evidence>
<dbReference type="Proteomes" id="UP000078560">
    <property type="component" value="Unassembled WGS sequence"/>
</dbReference>
<evidence type="ECO:0000313" key="3">
    <source>
        <dbReference type="EMBL" id="SBS95441.1"/>
    </source>
</evidence>
<feature type="coiled-coil region" evidence="1">
    <location>
        <begin position="90"/>
        <end position="117"/>
    </location>
</feature>
<feature type="non-terminal residue" evidence="3">
    <location>
        <position position="123"/>
    </location>
</feature>
<name>A0A1A8WRA0_PLAOA</name>
<gene>
    <name evidence="3" type="ORF">POVCU2_0095850</name>
</gene>
<proteinExistence type="predicted"/>
<feature type="region of interest" description="Disordered" evidence="2">
    <location>
        <begin position="18"/>
        <end position="70"/>
    </location>
</feature>
<dbReference type="AlphaFoldDB" id="A0A1A8WRA0"/>
<protein>
    <submittedName>
        <fullName evidence="3">Uncharacterized protein</fullName>
    </submittedName>
</protein>
<sequence length="123" mass="14373">MLDNCVFRPSSLLFENDEWEESDLHHGYNYEQTSESEEDEQSESEGEKSESEEGKNESEEKSNYSDLGSDDDVLKYYNMVKSNKSNDESLQNKINKLLNLKKKVETYEEKQKKILLNSVNDDD</sequence>
<evidence type="ECO:0000256" key="1">
    <source>
        <dbReference type="SAM" id="Coils"/>
    </source>
</evidence>
<feature type="compositionally biased region" description="Acidic residues" evidence="2">
    <location>
        <begin position="34"/>
        <end position="44"/>
    </location>
</feature>
<dbReference type="EMBL" id="FLQU01002054">
    <property type="protein sequence ID" value="SBS95441.1"/>
    <property type="molecule type" value="Genomic_DNA"/>
</dbReference>
<accession>A0A1A8WRA0</accession>